<feature type="region of interest" description="Disordered" evidence="2">
    <location>
        <begin position="147"/>
        <end position="179"/>
    </location>
</feature>
<dbReference type="Proteomes" id="UP001271274">
    <property type="component" value="Unassembled WGS sequence"/>
</dbReference>
<feature type="domain" description="Bacterial transcriptional activator" evidence="3">
    <location>
        <begin position="38"/>
        <end position="117"/>
    </location>
</feature>
<keyword evidence="5" id="KW-1185">Reference proteome</keyword>
<dbReference type="Gene3D" id="1.25.40.10">
    <property type="entry name" value="Tetratricopeptide repeat domain"/>
    <property type="match status" value="1"/>
</dbReference>
<keyword evidence="1" id="KW-0902">Two-component regulatory system</keyword>
<proteinExistence type="predicted"/>
<comment type="caution">
    <text evidence="4">The sequence shown here is derived from an EMBL/GenBank/DDBJ whole genome shotgun (WGS) entry which is preliminary data.</text>
</comment>
<sequence length="184" mass="19350">MASRKPARHGLSADPHKGDMAHPPFPDASLFSRTERFLAEAAADPALQLHQYGDTVRLREQATAIDPLREVAWRVRMRAANALGDDDGVLTAVQGCETALPQIDATPSPRTRKLAQAATAAAPCSAVGAAARRTWDPTCGQCQPGLAQPVSGRRPAPPAERGAFGSGWPTPAASRRGSAAVRCL</sequence>
<feature type="region of interest" description="Disordered" evidence="2">
    <location>
        <begin position="1"/>
        <end position="23"/>
    </location>
</feature>
<dbReference type="SUPFAM" id="SSF48452">
    <property type="entry name" value="TPR-like"/>
    <property type="match status" value="1"/>
</dbReference>
<evidence type="ECO:0000256" key="2">
    <source>
        <dbReference type="SAM" id="MobiDB-lite"/>
    </source>
</evidence>
<dbReference type="InterPro" id="IPR005158">
    <property type="entry name" value="BTAD"/>
</dbReference>
<evidence type="ECO:0000259" key="3">
    <source>
        <dbReference type="Pfam" id="PF03704"/>
    </source>
</evidence>
<evidence type="ECO:0000313" key="5">
    <source>
        <dbReference type="Proteomes" id="UP001271274"/>
    </source>
</evidence>
<dbReference type="InterPro" id="IPR011990">
    <property type="entry name" value="TPR-like_helical_dom_sf"/>
</dbReference>
<reference evidence="4 5" key="1">
    <citation type="journal article" date="2023" name="Microb. Genom.">
        <title>Mesoterricola silvestris gen. nov., sp. nov., Mesoterricola sediminis sp. nov., Geothrix oryzae sp. nov., Geothrix edaphica sp. nov., Geothrix rubra sp. nov., and Geothrix limicola sp. nov., six novel members of Acidobacteriota isolated from soils.</title>
        <authorList>
            <person name="Weisberg A.J."/>
            <person name="Pearce E."/>
            <person name="Kramer C.G."/>
            <person name="Chang J.H."/>
            <person name="Clarke C.R."/>
        </authorList>
    </citation>
    <scope>NUCLEOTIDE SEQUENCE [LARGE SCALE GENOMIC DNA]</scope>
    <source>
        <strain evidence="4 5">ID09-01A</strain>
    </source>
</reference>
<evidence type="ECO:0000313" key="4">
    <source>
        <dbReference type="EMBL" id="MDX3703173.1"/>
    </source>
</evidence>
<gene>
    <name evidence="4" type="ORF">PV662_26075</name>
</gene>
<dbReference type="EMBL" id="JARAYU010000009">
    <property type="protein sequence ID" value="MDX3703173.1"/>
    <property type="molecule type" value="Genomic_DNA"/>
</dbReference>
<dbReference type="RefSeq" id="WP_319062797.1">
    <property type="nucleotide sequence ID" value="NZ_JARAYT010000011.1"/>
</dbReference>
<accession>A0ABU4NJ76</accession>
<organism evidence="4 5">
    <name type="scientific">Streptomyces europaeiscabiei</name>
    <dbReference type="NCBI Taxonomy" id="146819"/>
    <lineage>
        <taxon>Bacteria</taxon>
        <taxon>Bacillati</taxon>
        <taxon>Actinomycetota</taxon>
        <taxon>Actinomycetes</taxon>
        <taxon>Kitasatosporales</taxon>
        <taxon>Streptomycetaceae</taxon>
        <taxon>Streptomyces</taxon>
    </lineage>
</organism>
<name>A0ABU4NJ76_9ACTN</name>
<dbReference type="Pfam" id="PF03704">
    <property type="entry name" value="BTAD"/>
    <property type="match status" value="1"/>
</dbReference>
<evidence type="ECO:0000256" key="1">
    <source>
        <dbReference type="ARBA" id="ARBA00023012"/>
    </source>
</evidence>
<protein>
    <submittedName>
        <fullName evidence="4">Bacterial transcriptional activator domain-containing protein</fullName>
    </submittedName>
</protein>